<dbReference type="InterPro" id="IPR008996">
    <property type="entry name" value="IL1/FGF"/>
</dbReference>
<gene>
    <name evidence="4" type="primary">LOC105847679</name>
</gene>
<dbReference type="InterPro" id="IPR056378">
    <property type="entry name" value="Let-756-like_FGF"/>
</dbReference>
<evidence type="ECO:0000256" key="2">
    <source>
        <dbReference type="SAM" id="SignalP"/>
    </source>
</evidence>
<sequence>MPVEKKSMLAFIVIILNLLHAKTVNSKKSSLKLIVQVLPPATFEIAYLNKTDQKNEKQFDLPQHDWDPKYLINIRKHKKKMRRSNKRAKTNHDLTPISEFPTNKRFYKLANKLSFFLRIKETGEIDGTLNPDDEAVLLVFESHGPSVIRIKGVKSNRYLRMNKQGMPTAEHSPPLYDSLFRLNHEENAWDTFASFKFYFEEKYDMLVGITKEGSLKNPLKASPGQYATQFLSIPCD</sequence>
<dbReference type="RefSeq" id="XP_065649593.1">
    <property type="nucleotide sequence ID" value="XM_065793521.1"/>
</dbReference>
<dbReference type="Proteomes" id="UP001652625">
    <property type="component" value="Chromosome 03"/>
</dbReference>
<feature type="chain" id="PRO_5046216303" evidence="2">
    <location>
        <begin position="27"/>
        <end position="236"/>
    </location>
</feature>
<comment type="similarity">
    <text evidence="1">Belongs to the heparin-binding growth factors family.</text>
</comment>
<dbReference type="SMART" id="SM00442">
    <property type="entry name" value="FGF"/>
    <property type="match status" value="1"/>
</dbReference>
<dbReference type="GeneID" id="105847679"/>
<dbReference type="PRINTS" id="PR00262">
    <property type="entry name" value="IL1HBGF"/>
</dbReference>
<reference evidence="4" key="1">
    <citation type="submission" date="2025-08" db="UniProtKB">
        <authorList>
            <consortium name="RefSeq"/>
        </authorList>
    </citation>
    <scope>IDENTIFICATION</scope>
</reference>
<accession>A0ABM4BKK2</accession>
<dbReference type="CDD" id="cd00058">
    <property type="entry name" value="beta-trefoil_FGF"/>
    <property type="match status" value="1"/>
</dbReference>
<dbReference type="SUPFAM" id="SSF50353">
    <property type="entry name" value="Cytokine"/>
    <property type="match status" value="1"/>
</dbReference>
<keyword evidence="2" id="KW-0732">Signal</keyword>
<dbReference type="Pfam" id="PF00167">
    <property type="entry name" value="FGF"/>
    <property type="match status" value="1"/>
</dbReference>
<evidence type="ECO:0000313" key="3">
    <source>
        <dbReference type="Proteomes" id="UP001652625"/>
    </source>
</evidence>
<feature type="signal peptide" evidence="2">
    <location>
        <begin position="1"/>
        <end position="26"/>
    </location>
</feature>
<proteinExistence type="inferred from homology"/>
<dbReference type="InterPro" id="IPR002209">
    <property type="entry name" value="Fibroblast_GF_fam"/>
</dbReference>
<name>A0ABM4BKK2_HYDVU</name>
<organism evidence="3 4">
    <name type="scientific">Hydra vulgaris</name>
    <name type="common">Hydra</name>
    <name type="synonym">Hydra attenuata</name>
    <dbReference type="NCBI Taxonomy" id="6087"/>
    <lineage>
        <taxon>Eukaryota</taxon>
        <taxon>Metazoa</taxon>
        <taxon>Cnidaria</taxon>
        <taxon>Hydrozoa</taxon>
        <taxon>Hydroidolina</taxon>
        <taxon>Anthoathecata</taxon>
        <taxon>Aplanulata</taxon>
        <taxon>Hydridae</taxon>
        <taxon>Hydra</taxon>
    </lineage>
</organism>
<evidence type="ECO:0000313" key="4">
    <source>
        <dbReference type="RefSeq" id="XP_065649593.1"/>
    </source>
</evidence>
<evidence type="ECO:0000256" key="1">
    <source>
        <dbReference type="ARBA" id="ARBA00007936"/>
    </source>
</evidence>
<dbReference type="Gene3D" id="2.80.10.50">
    <property type="match status" value="1"/>
</dbReference>
<dbReference type="PANTHER" id="PTHR11486">
    <property type="entry name" value="FIBROBLAST GROWTH FACTOR"/>
    <property type="match status" value="1"/>
</dbReference>
<keyword evidence="3" id="KW-1185">Reference proteome</keyword>
<protein>
    <submittedName>
        <fullName evidence="4">Fibroblast growth factor 2</fullName>
    </submittedName>
</protein>